<dbReference type="PANTHER" id="PTHR15819:SF11">
    <property type="entry name" value="MID1, ISOFORM A"/>
    <property type="match status" value="1"/>
</dbReference>
<evidence type="ECO:0000256" key="3">
    <source>
        <dbReference type="ARBA" id="ARBA00022989"/>
    </source>
</evidence>
<protein>
    <submittedName>
        <fullName evidence="8">Uncharacterized protein</fullName>
    </submittedName>
</protein>
<evidence type="ECO:0000313" key="9">
    <source>
        <dbReference type="Proteomes" id="UP000625711"/>
    </source>
</evidence>
<dbReference type="GO" id="GO:0098703">
    <property type="term" value="P:calcium ion import across plasma membrane"/>
    <property type="evidence" value="ECO:0007669"/>
    <property type="project" value="TreeGrafter"/>
</dbReference>
<dbReference type="GO" id="GO:0015275">
    <property type="term" value="F:stretch-activated, monoatomic cation-selective, calcium channel activity"/>
    <property type="evidence" value="ECO:0007669"/>
    <property type="project" value="TreeGrafter"/>
</dbReference>
<dbReference type="Proteomes" id="UP000625711">
    <property type="component" value="Unassembled WGS sequence"/>
</dbReference>
<evidence type="ECO:0000256" key="1">
    <source>
        <dbReference type="ARBA" id="ARBA00004141"/>
    </source>
</evidence>
<comment type="similarity">
    <text evidence="6">Belongs to the NALF family.</text>
</comment>
<evidence type="ECO:0000256" key="4">
    <source>
        <dbReference type="ARBA" id="ARBA00023136"/>
    </source>
</evidence>
<dbReference type="InterPro" id="IPR055288">
    <property type="entry name" value="NALCN_aux_factor_1/2"/>
</dbReference>
<accession>A0A834IW17</accession>
<proteinExistence type="inferred from homology"/>
<dbReference type="AlphaFoldDB" id="A0A834IW17"/>
<keyword evidence="3" id="KW-1133">Transmembrane helix</keyword>
<evidence type="ECO:0000256" key="6">
    <source>
        <dbReference type="ARBA" id="ARBA00029445"/>
    </source>
</evidence>
<keyword evidence="9" id="KW-1185">Reference proteome</keyword>
<keyword evidence="5" id="KW-0325">Glycoprotein</keyword>
<dbReference type="EMBL" id="JAACXV010000016">
    <property type="protein sequence ID" value="KAF7287181.1"/>
    <property type="molecule type" value="Genomic_DNA"/>
</dbReference>
<evidence type="ECO:0000256" key="5">
    <source>
        <dbReference type="ARBA" id="ARBA00023180"/>
    </source>
</evidence>
<evidence type="ECO:0000256" key="2">
    <source>
        <dbReference type="ARBA" id="ARBA00022692"/>
    </source>
</evidence>
<gene>
    <name evidence="8" type="ORF">GWI33_002548</name>
</gene>
<organism evidence="8 9">
    <name type="scientific">Rhynchophorus ferrugineus</name>
    <name type="common">Red palm weevil</name>
    <name type="synonym">Curculio ferrugineus</name>
    <dbReference type="NCBI Taxonomy" id="354439"/>
    <lineage>
        <taxon>Eukaryota</taxon>
        <taxon>Metazoa</taxon>
        <taxon>Ecdysozoa</taxon>
        <taxon>Arthropoda</taxon>
        <taxon>Hexapoda</taxon>
        <taxon>Insecta</taxon>
        <taxon>Pterygota</taxon>
        <taxon>Neoptera</taxon>
        <taxon>Endopterygota</taxon>
        <taxon>Coleoptera</taxon>
        <taxon>Polyphaga</taxon>
        <taxon>Cucujiformia</taxon>
        <taxon>Curculionidae</taxon>
        <taxon>Dryophthorinae</taxon>
        <taxon>Rhynchophorus</taxon>
    </lineage>
</organism>
<dbReference type="PANTHER" id="PTHR15819">
    <property type="entry name" value="TRANSMEMBRANE PROTEIN FAM155"/>
    <property type="match status" value="1"/>
</dbReference>
<evidence type="ECO:0000256" key="7">
    <source>
        <dbReference type="SAM" id="SignalP"/>
    </source>
</evidence>
<name>A0A834IW17_RHYFE</name>
<sequence>MPRRAQPGLLLLMAAAAVAVAPGAPCAAPAAACVPPCAPKNNNTTQCLQFLQGSHKEELCGRDLSPGRRRAAFAHLRLRHCCEHRVVQALPEAAFRDTRTCRLHLQELLEADDLAAQASCSHAELLRRYDCAQNYSIAYQCEDCKLCHSNLYKANLVKPIDLVHHYIPKQQKIPPKTFNSYQTRRKYVRLPIINAYKPGIFVGFPSNQSPPETIGIS</sequence>
<keyword evidence="2" id="KW-0812">Transmembrane</keyword>
<evidence type="ECO:0000313" key="8">
    <source>
        <dbReference type="EMBL" id="KAF7287181.1"/>
    </source>
</evidence>
<feature type="chain" id="PRO_5032602429" evidence="7">
    <location>
        <begin position="24"/>
        <end position="217"/>
    </location>
</feature>
<comment type="subcellular location">
    <subcellularLocation>
        <location evidence="1">Membrane</location>
        <topology evidence="1">Multi-pass membrane protein</topology>
    </subcellularLocation>
</comment>
<comment type="caution">
    <text evidence="8">The sequence shown here is derived from an EMBL/GenBank/DDBJ whole genome shotgun (WGS) entry which is preliminary data.</text>
</comment>
<keyword evidence="7" id="KW-0732">Signal</keyword>
<keyword evidence="4" id="KW-0472">Membrane</keyword>
<feature type="signal peptide" evidence="7">
    <location>
        <begin position="1"/>
        <end position="23"/>
    </location>
</feature>
<dbReference type="GO" id="GO:0005886">
    <property type="term" value="C:plasma membrane"/>
    <property type="evidence" value="ECO:0007669"/>
    <property type="project" value="TreeGrafter"/>
</dbReference>
<dbReference type="OrthoDB" id="10047996at2759"/>
<reference evidence="8" key="1">
    <citation type="submission" date="2020-08" db="EMBL/GenBank/DDBJ databases">
        <title>Genome sequencing and assembly of the red palm weevil Rhynchophorus ferrugineus.</title>
        <authorList>
            <person name="Dias G.B."/>
            <person name="Bergman C.M."/>
            <person name="Manee M."/>
        </authorList>
    </citation>
    <scope>NUCLEOTIDE SEQUENCE</scope>
    <source>
        <strain evidence="8">AA-2017</strain>
        <tissue evidence="8">Whole larva</tissue>
    </source>
</reference>